<dbReference type="PANTHER" id="PTHR20870">
    <property type="entry name" value="BARDET-BIEDL SYNDROME 1 PROTEIN"/>
    <property type="match status" value="1"/>
</dbReference>
<dbReference type="Proteomes" id="UP000311919">
    <property type="component" value="Unassembled WGS sequence"/>
</dbReference>
<evidence type="ECO:0000256" key="5">
    <source>
        <dbReference type="SAM" id="Coils"/>
    </source>
</evidence>
<protein>
    <recommendedName>
        <fullName evidence="2">Homologous-pairing protein 2 homolog</fullName>
    </recommendedName>
</protein>
<feature type="domain" description="Bardet-Biedl syndrome 1 N-terminal" evidence="7">
    <location>
        <begin position="17"/>
        <end position="278"/>
    </location>
</feature>
<feature type="domain" description="Bardet-Biedl syndrome 1 protein GAE" evidence="9">
    <location>
        <begin position="544"/>
        <end position="632"/>
    </location>
</feature>
<dbReference type="GO" id="GO:0061512">
    <property type="term" value="P:protein localization to cilium"/>
    <property type="evidence" value="ECO:0007669"/>
    <property type="project" value="TreeGrafter"/>
</dbReference>
<evidence type="ECO:0000256" key="3">
    <source>
        <dbReference type="ARBA" id="ARBA00023054"/>
    </source>
</evidence>
<dbReference type="InterPro" id="IPR010776">
    <property type="entry name" value="Hop2_WH_dom"/>
</dbReference>
<feature type="domain" description="Leucine zipper with capping helix" evidence="8">
    <location>
        <begin position="818"/>
        <end position="874"/>
    </location>
</feature>
<dbReference type="Pfam" id="PF18517">
    <property type="entry name" value="LZ3wCH"/>
    <property type="match status" value="1"/>
</dbReference>
<evidence type="ECO:0000256" key="4">
    <source>
        <dbReference type="ARBA" id="ARBA00023242"/>
    </source>
</evidence>
<dbReference type="AlphaFoldDB" id="A0A4Z2DCA6"/>
<evidence type="ECO:0000259" key="7">
    <source>
        <dbReference type="Pfam" id="PF14779"/>
    </source>
</evidence>
<dbReference type="GO" id="GO:0005113">
    <property type="term" value="F:patched binding"/>
    <property type="evidence" value="ECO:0007669"/>
    <property type="project" value="TreeGrafter"/>
</dbReference>
<dbReference type="InterPro" id="IPR032728">
    <property type="entry name" value="BBS1_N"/>
</dbReference>
<dbReference type="InterPro" id="IPR036388">
    <property type="entry name" value="WH-like_DNA-bd_sf"/>
</dbReference>
<dbReference type="InterPro" id="IPR036322">
    <property type="entry name" value="WD40_repeat_dom_sf"/>
</dbReference>
<evidence type="ECO:0000259" key="6">
    <source>
        <dbReference type="Pfam" id="PF07106"/>
    </source>
</evidence>
<accession>A0A4Z2DCA6</accession>
<evidence type="ECO:0000259" key="9">
    <source>
        <dbReference type="Pfam" id="PF23304"/>
    </source>
</evidence>
<dbReference type="PANTHER" id="PTHR20870:SF0">
    <property type="entry name" value="BARDET-BIEDL SYNDROME 1 PROTEIN"/>
    <property type="match status" value="1"/>
</dbReference>
<keyword evidence="11" id="KW-1185">Reference proteome</keyword>
<comment type="caution">
    <text evidence="10">The sequence shown here is derived from an EMBL/GenBank/DDBJ whole genome shotgun (WGS) entry which is preliminary data.</text>
</comment>
<dbReference type="GO" id="GO:0005930">
    <property type="term" value="C:axoneme"/>
    <property type="evidence" value="ECO:0007669"/>
    <property type="project" value="TreeGrafter"/>
</dbReference>
<evidence type="ECO:0000256" key="1">
    <source>
        <dbReference type="ARBA" id="ARBA00004123"/>
    </source>
</evidence>
<dbReference type="Pfam" id="PF07106">
    <property type="entry name" value="WHD_TBPIP"/>
    <property type="match status" value="1"/>
</dbReference>
<evidence type="ECO:0000313" key="11">
    <source>
        <dbReference type="Proteomes" id="UP000311919"/>
    </source>
</evidence>
<reference evidence="10 11" key="1">
    <citation type="submission" date="2019-03" db="EMBL/GenBank/DDBJ databases">
        <title>An improved genome assembly of the fluke Schistosoma japonicum.</title>
        <authorList>
            <person name="Hu W."/>
            <person name="Luo F."/>
            <person name="Yin M."/>
            <person name="Mo X."/>
            <person name="Sun C."/>
            <person name="Wu Q."/>
            <person name="Zhu B."/>
            <person name="Xiang M."/>
            <person name="Wang J."/>
            <person name="Wang Y."/>
            <person name="Zhang T."/>
            <person name="Xu B."/>
            <person name="Zheng H."/>
            <person name="Feng Z."/>
        </authorList>
    </citation>
    <scope>NUCLEOTIDE SEQUENCE [LARGE SCALE GENOMIC DNA]</scope>
    <source>
        <strain evidence="10">HuSjv2</strain>
        <tissue evidence="10">Worms</tissue>
    </source>
</reference>
<dbReference type="STRING" id="6182.A0A4Z2DCA6"/>
<evidence type="ECO:0000313" key="10">
    <source>
        <dbReference type="EMBL" id="TNN14086.1"/>
    </source>
</evidence>
<feature type="domain" description="Homologous-pairing protein 2 winged helix" evidence="6">
    <location>
        <begin position="681"/>
        <end position="736"/>
    </location>
</feature>
<dbReference type="Pfam" id="PF14779">
    <property type="entry name" value="BBS1"/>
    <property type="match status" value="1"/>
</dbReference>
<proteinExistence type="predicted"/>
<feature type="coiled-coil region" evidence="5">
    <location>
        <begin position="145"/>
        <end position="172"/>
    </location>
</feature>
<dbReference type="SUPFAM" id="SSF50978">
    <property type="entry name" value="WD40 repeat-like"/>
    <property type="match status" value="1"/>
</dbReference>
<dbReference type="InterPro" id="IPR056419">
    <property type="entry name" value="GAE_BBS1"/>
</dbReference>
<dbReference type="GO" id="GO:0005634">
    <property type="term" value="C:nucleus"/>
    <property type="evidence" value="ECO:0007669"/>
    <property type="project" value="UniProtKB-SubCell"/>
</dbReference>
<dbReference type="OrthoDB" id="10259809at2759"/>
<sequence>MTLANNTVYQMKISDYWLLARHDATINLSSFSQCMCFGDIFDSSTNELIIADFSQYFKDIHSNLEHYEFKIKTFKGIKIINEISHLEAPAGIIIFKCKGKDKIILDLAVASGPYIYVYRKLSPYYKYILPSLQPQLNELQLWEQAREGNLTAEELREKLEELKCELYKFTSRSIRYHQLPSNHLQEFFNTYRVIPLEKQTVATCLSKMSKQYTGPNSWDCLIVGTESCFVYIYDCVSHNNLCQFSLPSVPVHLNAVGSYDIDYHILVTCRDGRIYSIKRGETNANLYVDAESQIIGLVRTNKAVIVACMDQTVRGFSLQGRPVWRVIHSCEILTIIPMNLISSNNRNHEIYYILCLSDGSVHVYCDQHLCDTCITWIPSIQNNDTNNNKSDLSTNISSSNLDSTKITVERQNKNQSGKLIDYHLKKPDPIVACCFGKYDREVNTLVLISQGGHMFILIAKRSANFIPINVIQSNTIGKLNSLNIPKKSKLFMDLTTREQLNAPQMYRQFMRDLCFIKRSVESNFLKMLQSHSNPIPIAGFGEQIKLNVQVQGLGPDYTLICEVVQIKDCAMSIVKGLCIIILFNASVYHVNPVLIPVATIFPCFKYRYTAAITLIHETIKEEEIKYTVCCRKKWFVRVDYYILGECSWSLSNCAFTFPGNHKSGMYAERSPNKEAHVVQDDVLKFFEKENRPFSLVDVCGVLKNHGKTAISKALDDLSEEGSIKEKAYGKQKVYVYDQTKLPLFDENELKKMEAQSTNLSVELAEEQKKLKSLVEEFKKVTSSLTKEEAEKELIQVNEKLNKVKAEVTALKSKGPGITEADLRSVSEGRTKMINEWKKRKRIAMNIIDAVAESYPSSKKQLMSDIGIETDEDYGVSIPN</sequence>
<evidence type="ECO:0000256" key="2">
    <source>
        <dbReference type="ARBA" id="ARBA00016093"/>
    </source>
</evidence>
<dbReference type="GO" id="GO:0005815">
    <property type="term" value="C:microtubule organizing center"/>
    <property type="evidence" value="ECO:0007669"/>
    <property type="project" value="TreeGrafter"/>
</dbReference>
<keyword evidence="4" id="KW-0539">Nucleus</keyword>
<dbReference type="GO" id="GO:0034464">
    <property type="term" value="C:BBSome"/>
    <property type="evidence" value="ECO:0007669"/>
    <property type="project" value="InterPro"/>
</dbReference>
<name>A0A4Z2DCA6_SCHJA</name>
<evidence type="ECO:0000259" key="8">
    <source>
        <dbReference type="Pfam" id="PF18517"/>
    </source>
</evidence>
<dbReference type="InterPro" id="IPR040661">
    <property type="entry name" value="LZ3wCH"/>
</dbReference>
<dbReference type="GO" id="GO:1905515">
    <property type="term" value="P:non-motile cilium assembly"/>
    <property type="evidence" value="ECO:0007669"/>
    <property type="project" value="InterPro"/>
</dbReference>
<dbReference type="InterPro" id="IPR028784">
    <property type="entry name" value="BBS1"/>
</dbReference>
<comment type="subcellular location">
    <subcellularLocation>
        <location evidence="1">Nucleus</location>
    </subcellularLocation>
</comment>
<dbReference type="Gene3D" id="1.10.10.10">
    <property type="entry name" value="Winged helix-like DNA-binding domain superfamily/Winged helix DNA-binding domain"/>
    <property type="match status" value="1"/>
</dbReference>
<dbReference type="Pfam" id="PF23304">
    <property type="entry name" value="GAE_BBS1"/>
    <property type="match status" value="1"/>
</dbReference>
<organism evidence="10 11">
    <name type="scientific">Schistosoma japonicum</name>
    <name type="common">Blood fluke</name>
    <dbReference type="NCBI Taxonomy" id="6182"/>
    <lineage>
        <taxon>Eukaryota</taxon>
        <taxon>Metazoa</taxon>
        <taxon>Spiralia</taxon>
        <taxon>Lophotrochozoa</taxon>
        <taxon>Platyhelminthes</taxon>
        <taxon>Trematoda</taxon>
        <taxon>Digenea</taxon>
        <taxon>Strigeidida</taxon>
        <taxon>Schistosomatoidea</taxon>
        <taxon>Schistosomatidae</taxon>
        <taxon>Schistosoma</taxon>
    </lineage>
</organism>
<feature type="coiled-coil region" evidence="5">
    <location>
        <begin position="749"/>
        <end position="813"/>
    </location>
</feature>
<dbReference type="EMBL" id="SKCS01000180">
    <property type="protein sequence ID" value="TNN14086.1"/>
    <property type="molecule type" value="Genomic_DNA"/>
</dbReference>
<keyword evidence="3 5" id="KW-0175">Coiled coil</keyword>
<dbReference type="GO" id="GO:0005119">
    <property type="term" value="F:smoothened binding"/>
    <property type="evidence" value="ECO:0007669"/>
    <property type="project" value="TreeGrafter"/>
</dbReference>
<gene>
    <name evidence="10" type="ORF">EWB00_002349</name>
</gene>